<dbReference type="Proteomes" id="UP000271125">
    <property type="component" value="Unassembled WGS sequence"/>
</dbReference>
<proteinExistence type="predicted"/>
<evidence type="ECO:0000313" key="1">
    <source>
        <dbReference type="EMBL" id="RKX68999.1"/>
    </source>
</evidence>
<reference evidence="1 2" key="1">
    <citation type="submission" date="2018-06" db="EMBL/GenBank/DDBJ databases">
        <title>Extensive metabolic versatility and redundancy in microbially diverse, dynamic hydrothermal sediments.</title>
        <authorList>
            <person name="Dombrowski N."/>
            <person name="Teske A."/>
            <person name="Baker B.J."/>
        </authorList>
    </citation>
    <scope>NUCLEOTIDE SEQUENCE [LARGE SCALE GENOMIC DNA]</scope>
    <source>
        <strain evidence="1">B10_G13</strain>
    </source>
</reference>
<accession>A0A660SDZ3</accession>
<evidence type="ECO:0000313" key="2">
    <source>
        <dbReference type="Proteomes" id="UP000271125"/>
    </source>
</evidence>
<protein>
    <submittedName>
        <fullName evidence="1">Uncharacterized protein</fullName>
    </submittedName>
</protein>
<dbReference type="AlphaFoldDB" id="A0A660SDZ3"/>
<sequence length="173" mass="20845">MKILCYLILIYGLTFNFTYKDDNYDGINDTFHDSNGNGINDVDSITYKHNFKFIDNDLDGINDLFRDQDGDGVNDILMYLPDSLKNKISYIILDYNNDHMNDITGQYYNLYNLNGYRYGFVCEETGKIFRIFKDKNKNYMNDRTEYRMKHRDFDRNESLFRKMNRFTRHRGKQ</sequence>
<gene>
    <name evidence="1" type="ORF">DRP43_04890</name>
</gene>
<organism evidence="1 2">
    <name type="scientific">candidate division TA06 bacterium</name>
    <dbReference type="NCBI Taxonomy" id="2250710"/>
    <lineage>
        <taxon>Bacteria</taxon>
        <taxon>Bacteria division TA06</taxon>
    </lineage>
</organism>
<comment type="caution">
    <text evidence="1">The sequence shown here is derived from an EMBL/GenBank/DDBJ whole genome shotgun (WGS) entry which is preliminary data.</text>
</comment>
<dbReference type="EMBL" id="QNBD01000224">
    <property type="protein sequence ID" value="RKX68999.1"/>
    <property type="molecule type" value="Genomic_DNA"/>
</dbReference>
<name>A0A660SDZ3_UNCT6</name>